<dbReference type="GO" id="GO:0000166">
    <property type="term" value="F:nucleotide binding"/>
    <property type="evidence" value="ECO:0007669"/>
    <property type="project" value="InterPro"/>
</dbReference>
<dbReference type="Pfam" id="PF01408">
    <property type="entry name" value="GFO_IDH_MocA"/>
    <property type="match status" value="1"/>
</dbReference>
<dbReference type="Proteomes" id="UP000594468">
    <property type="component" value="Chromosome"/>
</dbReference>
<dbReference type="Pfam" id="PF22725">
    <property type="entry name" value="GFO_IDH_MocA_C3"/>
    <property type="match status" value="1"/>
</dbReference>
<protein>
    <submittedName>
        <fullName evidence="4">Gfo/Idh/MocA family oxidoreductase</fullName>
    </submittedName>
</protein>
<dbReference type="InterPro" id="IPR000683">
    <property type="entry name" value="Gfo/Idh/MocA-like_OxRdtase_N"/>
</dbReference>
<dbReference type="SUPFAM" id="SSF51735">
    <property type="entry name" value="NAD(P)-binding Rossmann-fold domains"/>
    <property type="match status" value="1"/>
</dbReference>
<dbReference type="EMBL" id="CP062983">
    <property type="protein sequence ID" value="QPC84110.1"/>
    <property type="molecule type" value="Genomic_DNA"/>
</dbReference>
<organism evidence="4 5">
    <name type="scientific">Phototrophicus methaneseepsis</name>
    <dbReference type="NCBI Taxonomy" id="2710758"/>
    <lineage>
        <taxon>Bacteria</taxon>
        <taxon>Bacillati</taxon>
        <taxon>Chloroflexota</taxon>
        <taxon>Candidatus Thermofontia</taxon>
        <taxon>Phototrophicales</taxon>
        <taxon>Phototrophicaceae</taxon>
        <taxon>Phototrophicus</taxon>
    </lineage>
</organism>
<dbReference type="GO" id="GO:0016491">
    <property type="term" value="F:oxidoreductase activity"/>
    <property type="evidence" value="ECO:0007669"/>
    <property type="project" value="UniProtKB-KW"/>
</dbReference>
<sequence>MTVRFSAIGFAHSHIYGQVSTLLEAGAELVSFYDDEEHRIAEFQGKFPQAQRAESIEQILEDESIDVIASADIPHKRAPLGIRAMNHGKDFFSDKPGFATMAQLEEVRQLHKKTGRFYTVFFSEHYHNKATTKAGELVHSGAIGQVVQTVGFGPHRLLGHIERPDWTFQREAFGGIINDLASHQMDQFLYFTGSTSAEVIASNVGNFKHNQFPRIHDFGDVIVRSDHATGYVRVDWMTPKGLDTWGDVRLFILGTEGYIELRKNIDIAGHTGTDHLFMVNQEGTQYIDCSDVKLPFGEQYLADIVNRTQTAMPQAHGFLASELALRAEEMAFNLTPEYGGK</sequence>
<evidence type="ECO:0000256" key="1">
    <source>
        <dbReference type="ARBA" id="ARBA00023002"/>
    </source>
</evidence>
<keyword evidence="5" id="KW-1185">Reference proteome</keyword>
<dbReference type="PANTHER" id="PTHR43818:SF11">
    <property type="entry name" value="BCDNA.GH03377"/>
    <property type="match status" value="1"/>
</dbReference>
<reference evidence="4 5" key="1">
    <citation type="submission" date="2020-02" db="EMBL/GenBank/DDBJ databases">
        <authorList>
            <person name="Zheng R.K."/>
            <person name="Sun C.M."/>
        </authorList>
    </citation>
    <scope>NUCLEOTIDE SEQUENCE [LARGE SCALE GENOMIC DNA]</scope>
    <source>
        <strain evidence="5">rifampicinis</strain>
    </source>
</reference>
<evidence type="ECO:0000313" key="4">
    <source>
        <dbReference type="EMBL" id="QPC84110.1"/>
    </source>
</evidence>
<dbReference type="PANTHER" id="PTHR43818">
    <property type="entry name" value="BCDNA.GH03377"/>
    <property type="match status" value="1"/>
</dbReference>
<evidence type="ECO:0000259" key="3">
    <source>
        <dbReference type="Pfam" id="PF22725"/>
    </source>
</evidence>
<dbReference type="Gene3D" id="3.30.360.10">
    <property type="entry name" value="Dihydrodipicolinate Reductase, domain 2"/>
    <property type="match status" value="1"/>
</dbReference>
<gene>
    <name evidence="4" type="ORF">G4Y79_06975</name>
</gene>
<accession>A0A7S8EBU9</accession>
<feature type="domain" description="Gfo/Idh/MocA-like oxidoreductase N-terminal" evidence="2">
    <location>
        <begin position="25"/>
        <end position="121"/>
    </location>
</feature>
<proteinExistence type="predicted"/>
<dbReference type="Gene3D" id="3.40.50.720">
    <property type="entry name" value="NAD(P)-binding Rossmann-like Domain"/>
    <property type="match status" value="1"/>
</dbReference>
<evidence type="ECO:0000259" key="2">
    <source>
        <dbReference type="Pfam" id="PF01408"/>
    </source>
</evidence>
<dbReference type="InterPro" id="IPR036291">
    <property type="entry name" value="NAD(P)-bd_dom_sf"/>
</dbReference>
<feature type="domain" description="GFO/IDH/MocA-like oxidoreductase" evidence="3">
    <location>
        <begin position="133"/>
        <end position="260"/>
    </location>
</feature>
<evidence type="ECO:0000313" key="5">
    <source>
        <dbReference type="Proteomes" id="UP000594468"/>
    </source>
</evidence>
<dbReference type="SUPFAM" id="SSF55347">
    <property type="entry name" value="Glyceraldehyde-3-phosphate dehydrogenase-like, C-terminal domain"/>
    <property type="match status" value="1"/>
</dbReference>
<keyword evidence="1" id="KW-0560">Oxidoreductase</keyword>
<name>A0A7S8EBU9_9CHLR</name>
<dbReference type="InterPro" id="IPR050463">
    <property type="entry name" value="Gfo/Idh/MocA_oxidrdct_glycsds"/>
</dbReference>
<dbReference type="KEGG" id="pmet:G4Y79_06975"/>
<dbReference type="RefSeq" id="WP_195172174.1">
    <property type="nucleotide sequence ID" value="NZ_CP062983.1"/>
</dbReference>
<dbReference type="InterPro" id="IPR055170">
    <property type="entry name" value="GFO_IDH_MocA-like_dom"/>
</dbReference>
<dbReference type="AlphaFoldDB" id="A0A7S8EBU9"/>